<dbReference type="STRING" id="1470563.SAMN05444000_1467"/>
<keyword evidence="2 3" id="KW-0238">DNA-binding</keyword>
<dbReference type="PROSITE" id="PS51900">
    <property type="entry name" value="CB"/>
    <property type="match status" value="1"/>
</dbReference>
<dbReference type="GO" id="GO:0015074">
    <property type="term" value="P:DNA integration"/>
    <property type="evidence" value="ECO:0007669"/>
    <property type="project" value="UniProtKB-KW"/>
</dbReference>
<dbReference type="PANTHER" id="PTHR35004:SF7">
    <property type="entry name" value="INTEGRASE PROTEIN"/>
    <property type="match status" value="1"/>
</dbReference>
<dbReference type="GO" id="GO:0003677">
    <property type="term" value="F:DNA binding"/>
    <property type="evidence" value="ECO:0007669"/>
    <property type="project" value="UniProtKB-UniRule"/>
</dbReference>
<dbReference type="SUPFAM" id="SSF56349">
    <property type="entry name" value="DNA breaking-rejoining enzymes"/>
    <property type="match status" value="1"/>
</dbReference>
<gene>
    <name evidence="5" type="ORF">SAMN05444000_1467</name>
</gene>
<dbReference type="Gene3D" id="1.10.150.130">
    <property type="match status" value="1"/>
</dbReference>
<name>A0A1M6TWW9_9RHOB</name>
<reference evidence="6" key="1">
    <citation type="submission" date="2016-11" db="EMBL/GenBank/DDBJ databases">
        <authorList>
            <person name="Varghese N."/>
            <person name="Submissions S."/>
        </authorList>
    </citation>
    <scope>NUCLEOTIDE SEQUENCE [LARGE SCALE GENOMIC DNA]</scope>
    <source>
        <strain evidence="6">DSM 100564</strain>
    </source>
</reference>
<proteinExistence type="predicted"/>
<dbReference type="InterPro" id="IPR004107">
    <property type="entry name" value="Integrase_SAM-like_N"/>
</dbReference>
<dbReference type="Proteomes" id="UP000183982">
    <property type="component" value="Unassembled WGS sequence"/>
</dbReference>
<keyword evidence="6" id="KW-1185">Reference proteome</keyword>
<dbReference type="InterPro" id="IPR010998">
    <property type="entry name" value="Integrase_recombinase_N"/>
</dbReference>
<evidence type="ECO:0000256" key="2">
    <source>
        <dbReference type="ARBA" id="ARBA00023125"/>
    </source>
</evidence>
<organism evidence="5 6">
    <name type="scientific">Shimia gijangensis</name>
    <dbReference type="NCBI Taxonomy" id="1470563"/>
    <lineage>
        <taxon>Bacteria</taxon>
        <taxon>Pseudomonadati</taxon>
        <taxon>Pseudomonadota</taxon>
        <taxon>Alphaproteobacteria</taxon>
        <taxon>Rhodobacterales</taxon>
        <taxon>Roseobacteraceae</taxon>
    </lineage>
</organism>
<evidence type="ECO:0000313" key="6">
    <source>
        <dbReference type="Proteomes" id="UP000183982"/>
    </source>
</evidence>
<dbReference type="AlphaFoldDB" id="A0A1M6TWW9"/>
<protein>
    <submittedName>
        <fullName evidence="5">Phage integrase, N-terminal SAM-like domain</fullName>
    </submittedName>
</protein>
<dbReference type="PANTHER" id="PTHR35004">
    <property type="entry name" value="TRANSPOSASE RV3428C-RELATED"/>
    <property type="match status" value="1"/>
</dbReference>
<evidence type="ECO:0000256" key="1">
    <source>
        <dbReference type="ARBA" id="ARBA00022908"/>
    </source>
</evidence>
<keyword evidence="1" id="KW-0229">DNA integration</keyword>
<feature type="domain" description="Core-binding (CB)" evidence="4">
    <location>
        <begin position="4"/>
        <end position="85"/>
    </location>
</feature>
<evidence type="ECO:0000259" key="4">
    <source>
        <dbReference type="PROSITE" id="PS51900"/>
    </source>
</evidence>
<evidence type="ECO:0000313" key="5">
    <source>
        <dbReference type="EMBL" id="SHK61390.1"/>
    </source>
</evidence>
<accession>A0A1M6TWW9</accession>
<sequence>MTQEKMSPLRARMIEDMRIRGLAETTQKAHIRAVKQFTAFLGRSPDSATPDDLRAYQLHMTDTEVTPSVYNARVAALRFFFGMTCDREDMKKYIQFRTEPRKLPIALSFEEVSAVLASAPGPGLKYRAALGIGYGAGLRASEVTNLIGDRYGRPGKGNDKGKVEGLVGYGRRNFMVPMPCFADWDAFNGYLEEQCHKRQADVLRGHKVSIGERLQADLAAMRDLPSAPFEACDLQSGQVTSTSVVRYRSNDYSVPVAYGHREVWIKGFVGRVVIGCAAEVIADHPRSYDTGDMVFDPVHYLVLIERKIMAFDQAAPLQDWDLPDAFTTLQRLLEARQGKAGKREYVQVLRLLERFDLNVLHLAIKGALQMRAVSFDAIKHLLLCRIERRPPRLDLDIYPFLPRTNIATTSAASYMSLLAGGEA</sequence>
<dbReference type="InterPro" id="IPR054353">
    <property type="entry name" value="IstA-like_C"/>
</dbReference>
<dbReference type="Pfam" id="PF22483">
    <property type="entry name" value="Mu-transpos_C_2"/>
    <property type="match status" value="1"/>
</dbReference>
<dbReference type="Pfam" id="PF13495">
    <property type="entry name" value="Phage_int_SAM_4"/>
    <property type="match status" value="1"/>
</dbReference>
<dbReference type="InterPro" id="IPR011010">
    <property type="entry name" value="DNA_brk_join_enz"/>
</dbReference>
<dbReference type="OrthoDB" id="9801717at2"/>
<dbReference type="EMBL" id="FQZQ01000046">
    <property type="protein sequence ID" value="SHK61390.1"/>
    <property type="molecule type" value="Genomic_DNA"/>
</dbReference>
<dbReference type="InterPro" id="IPR044068">
    <property type="entry name" value="CB"/>
</dbReference>
<evidence type="ECO:0000256" key="3">
    <source>
        <dbReference type="PROSITE-ProRule" id="PRU01248"/>
    </source>
</evidence>